<keyword evidence="1" id="KW-0472">Membrane</keyword>
<dbReference type="EMBL" id="PZKC01000005">
    <property type="protein sequence ID" value="PTD96828.1"/>
    <property type="molecule type" value="Genomic_DNA"/>
</dbReference>
<evidence type="ECO:0000313" key="2">
    <source>
        <dbReference type="EMBL" id="PTD96828.1"/>
    </source>
</evidence>
<keyword evidence="1" id="KW-1133">Transmembrane helix</keyword>
<accession>A0A2T4IGC6</accession>
<dbReference type="Proteomes" id="UP000241193">
    <property type="component" value="Unassembled WGS sequence"/>
</dbReference>
<reference evidence="2 3" key="1">
    <citation type="submission" date="2018-03" db="EMBL/GenBank/DDBJ databases">
        <authorList>
            <person name="Keele B.F."/>
        </authorList>
    </citation>
    <scope>NUCLEOTIDE SEQUENCE [LARGE SCALE GENOMIC DNA]</scope>
    <source>
        <strain evidence="2 3">D20</strain>
    </source>
</reference>
<name>A0A2T4IGC6_9RHOO</name>
<gene>
    <name evidence="2" type="ORF">C8261_08450</name>
</gene>
<sequence>MHHGRRGGAMKEAWNTLLARLDARTVRERALLLGALAALLIFVTDSLFIAPAQRSWRSDSARLTEARTQLATLDAQQAMLQAELELDPDAAMKARIAALQREASATGVRLQEASARFISATEMTRVLRALVSQTGGLSLHGLRSLPAQPVLERPAAADTEAAPADTGPGIWQRGVELDLRGEYAALLAYLGAIEALPWTLGWELLSIAADADGQARFTLRLYTLSLDEEWIGV</sequence>
<evidence type="ECO:0008006" key="4">
    <source>
        <dbReference type="Google" id="ProtNLM"/>
    </source>
</evidence>
<keyword evidence="3" id="KW-1185">Reference proteome</keyword>
<evidence type="ECO:0000256" key="1">
    <source>
        <dbReference type="SAM" id="Phobius"/>
    </source>
</evidence>
<proteinExistence type="predicted"/>
<dbReference type="AlphaFoldDB" id="A0A2T4IGC6"/>
<protein>
    <recommendedName>
        <fullName evidence="4">MSHA biogenesis protein MshJ</fullName>
    </recommendedName>
</protein>
<organism evidence="2 3">
    <name type="scientific">Pseudothauera lacus</name>
    <dbReference type="NCBI Taxonomy" id="2136175"/>
    <lineage>
        <taxon>Bacteria</taxon>
        <taxon>Pseudomonadati</taxon>
        <taxon>Pseudomonadota</taxon>
        <taxon>Betaproteobacteria</taxon>
        <taxon>Rhodocyclales</taxon>
        <taxon>Zoogloeaceae</taxon>
        <taxon>Pseudothauera</taxon>
    </lineage>
</organism>
<feature type="transmembrane region" description="Helical" evidence="1">
    <location>
        <begin position="30"/>
        <end position="50"/>
    </location>
</feature>
<evidence type="ECO:0000313" key="3">
    <source>
        <dbReference type="Proteomes" id="UP000241193"/>
    </source>
</evidence>
<comment type="caution">
    <text evidence="2">The sequence shown here is derived from an EMBL/GenBank/DDBJ whole genome shotgun (WGS) entry which is preliminary data.</text>
</comment>
<keyword evidence="1" id="KW-0812">Transmembrane</keyword>
<dbReference type="OrthoDB" id="9151209at2"/>
<reference evidence="2 3" key="2">
    <citation type="submission" date="2018-04" db="EMBL/GenBank/DDBJ databases">
        <title>Thauera lacus sp. nov., isolated from an saline lake in Inner Mongolia, China.</title>
        <authorList>
            <person name="Liang Q.-Y."/>
        </authorList>
    </citation>
    <scope>NUCLEOTIDE SEQUENCE [LARGE SCALE GENOMIC DNA]</scope>
    <source>
        <strain evidence="2 3">D20</strain>
    </source>
</reference>